<protein>
    <submittedName>
        <fullName evidence="1">Uncharacterized protein</fullName>
    </submittedName>
</protein>
<evidence type="ECO:0000313" key="2">
    <source>
        <dbReference type="Proteomes" id="UP000247233"/>
    </source>
</evidence>
<dbReference type="RefSeq" id="XP_025401735.1">
    <property type="nucleotide sequence ID" value="XM_025546420.1"/>
</dbReference>
<dbReference type="EMBL" id="MSFL01000005">
    <property type="protein sequence ID" value="PWY88199.1"/>
    <property type="molecule type" value="Genomic_DNA"/>
</dbReference>
<sequence length="295" mass="33809">MAQTHQTRAQRMLQARYVQLRDHKSEHISVEEALKMRIEVTGLDLESLSSAFFRPLTSKYFASYPVLAKTKEAIEREEPTMFKVREYNAAAAALVSTSWERMQWSPASCTGDITNTLDNFIWHLPRQNAPEGLGCSLANFSIWSPADTPALVGKARYLNDPPLSDRTSRLDSMFQVEEYTYPHVVMTLKNYTRQPASDGVLLRHELAYIVRAMQLRLEEGYFDQDQPQPVLLLSFMAPQHGRVLEAHIEGSSKILIKCSRLYSFEKNEDAPFELFYRWLLADPVGMTPCEPKPEE</sequence>
<reference evidence="1 2" key="1">
    <citation type="submission" date="2016-12" db="EMBL/GenBank/DDBJ databases">
        <title>The genomes of Aspergillus section Nigri reveals drivers in fungal speciation.</title>
        <authorList>
            <consortium name="DOE Joint Genome Institute"/>
            <person name="Vesth T.C."/>
            <person name="Nybo J."/>
            <person name="Theobald S."/>
            <person name="Brandl J."/>
            <person name="Frisvad J.C."/>
            <person name="Nielsen K.F."/>
            <person name="Lyhne E.K."/>
            <person name="Kogle M.E."/>
            <person name="Kuo A."/>
            <person name="Riley R."/>
            <person name="Clum A."/>
            <person name="Nolan M."/>
            <person name="Lipzen A."/>
            <person name="Salamov A."/>
            <person name="Henrissat B."/>
            <person name="Wiebenga A."/>
            <person name="De Vries R.P."/>
            <person name="Grigoriev I.V."/>
            <person name="Mortensen U.H."/>
            <person name="Andersen M.R."/>
            <person name="Baker S.E."/>
        </authorList>
    </citation>
    <scope>NUCLEOTIDE SEQUENCE [LARGE SCALE GENOMIC DNA]</scope>
    <source>
        <strain evidence="1 2">CBS 117.55</strain>
    </source>
</reference>
<keyword evidence="2" id="KW-1185">Reference proteome</keyword>
<dbReference type="STRING" id="1448321.A0A317WNY6"/>
<evidence type="ECO:0000313" key="1">
    <source>
        <dbReference type="EMBL" id="PWY88199.1"/>
    </source>
</evidence>
<proteinExistence type="predicted"/>
<organism evidence="1 2">
    <name type="scientific">Aspergillus heteromorphus CBS 117.55</name>
    <dbReference type="NCBI Taxonomy" id="1448321"/>
    <lineage>
        <taxon>Eukaryota</taxon>
        <taxon>Fungi</taxon>
        <taxon>Dikarya</taxon>
        <taxon>Ascomycota</taxon>
        <taxon>Pezizomycotina</taxon>
        <taxon>Eurotiomycetes</taxon>
        <taxon>Eurotiomycetidae</taxon>
        <taxon>Eurotiales</taxon>
        <taxon>Aspergillaceae</taxon>
        <taxon>Aspergillus</taxon>
        <taxon>Aspergillus subgen. Circumdati</taxon>
    </lineage>
</organism>
<dbReference type="GeneID" id="37068657"/>
<dbReference type="AlphaFoldDB" id="A0A317WNY6"/>
<dbReference type="OrthoDB" id="4436899at2759"/>
<dbReference type="VEuPathDB" id="FungiDB:BO70DRAFT_393923"/>
<dbReference type="Proteomes" id="UP000247233">
    <property type="component" value="Unassembled WGS sequence"/>
</dbReference>
<comment type="caution">
    <text evidence="1">The sequence shown here is derived from an EMBL/GenBank/DDBJ whole genome shotgun (WGS) entry which is preliminary data.</text>
</comment>
<accession>A0A317WNY6</accession>
<gene>
    <name evidence="1" type="ORF">BO70DRAFT_393923</name>
</gene>
<name>A0A317WNY6_9EURO</name>